<keyword evidence="3" id="KW-1185">Reference proteome</keyword>
<evidence type="ECO:0000313" key="3">
    <source>
        <dbReference type="Proteomes" id="UP001159363"/>
    </source>
</evidence>
<evidence type="ECO:0000313" key="2">
    <source>
        <dbReference type="EMBL" id="KAJ8890843.1"/>
    </source>
</evidence>
<dbReference type="EMBL" id="JARBHB010000003">
    <property type="protein sequence ID" value="KAJ8890843.1"/>
    <property type="molecule type" value="Genomic_DNA"/>
</dbReference>
<proteinExistence type="predicted"/>
<dbReference type="Proteomes" id="UP001159363">
    <property type="component" value="Chromosome 3"/>
</dbReference>
<organism evidence="2 3">
    <name type="scientific">Dryococelus australis</name>
    <dbReference type="NCBI Taxonomy" id="614101"/>
    <lineage>
        <taxon>Eukaryota</taxon>
        <taxon>Metazoa</taxon>
        <taxon>Ecdysozoa</taxon>
        <taxon>Arthropoda</taxon>
        <taxon>Hexapoda</taxon>
        <taxon>Insecta</taxon>
        <taxon>Pterygota</taxon>
        <taxon>Neoptera</taxon>
        <taxon>Polyneoptera</taxon>
        <taxon>Phasmatodea</taxon>
        <taxon>Verophasmatodea</taxon>
        <taxon>Anareolatae</taxon>
        <taxon>Phasmatidae</taxon>
        <taxon>Eurycanthinae</taxon>
        <taxon>Dryococelus</taxon>
    </lineage>
</organism>
<keyword evidence="1" id="KW-0732">Signal</keyword>
<feature type="chain" id="PRO_5046458261" evidence="1">
    <location>
        <begin position="18"/>
        <end position="116"/>
    </location>
</feature>
<sequence length="116" mass="12798">MYLSLLQVTHCVSITVAADVVSYLSQVVKKVFAPLLHMEMRGGADCPPELVALCMHTLDFMSGLVPHDSTWLSCYSDLLNHHQVQMVLAIALYTGPAHIRHKVLNLIATLGFPADR</sequence>
<reference evidence="2 3" key="1">
    <citation type="submission" date="2023-02" db="EMBL/GenBank/DDBJ databases">
        <title>LHISI_Scaffold_Assembly.</title>
        <authorList>
            <person name="Stuart O.P."/>
            <person name="Cleave R."/>
            <person name="Magrath M.J.L."/>
            <person name="Mikheyev A.S."/>
        </authorList>
    </citation>
    <scope>NUCLEOTIDE SEQUENCE [LARGE SCALE GENOMIC DNA]</scope>
    <source>
        <strain evidence="2">Daus_M_001</strain>
        <tissue evidence="2">Leg muscle</tissue>
    </source>
</reference>
<feature type="signal peptide" evidence="1">
    <location>
        <begin position="1"/>
        <end position="17"/>
    </location>
</feature>
<name>A0ABQ9I4G6_9NEOP</name>
<accession>A0ABQ9I4G6</accession>
<evidence type="ECO:0000256" key="1">
    <source>
        <dbReference type="SAM" id="SignalP"/>
    </source>
</evidence>
<gene>
    <name evidence="2" type="ORF">PR048_010352</name>
</gene>
<comment type="caution">
    <text evidence="2">The sequence shown here is derived from an EMBL/GenBank/DDBJ whole genome shotgun (WGS) entry which is preliminary data.</text>
</comment>
<protein>
    <submittedName>
        <fullName evidence="2">Uncharacterized protein</fullName>
    </submittedName>
</protein>